<evidence type="ECO:0000313" key="3">
    <source>
        <dbReference type="Proteomes" id="UP001326199"/>
    </source>
</evidence>
<protein>
    <submittedName>
        <fullName evidence="2">Uncharacterized protein</fullName>
    </submittedName>
</protein>
<dbReference type="GeneID" id="87925683"/>
<keyword evidence="3" id="KW-1185">Reference proteome</keyword>
<gene>
    <name evidence="2" type="ORF">QC763_0044540</name>
</gene>
<evidence type="ECO:0000256" key="1">
    <source>
        <dbReference type="SAM" id="MobiDB-lite"/>
    </source>
</evidence>
<feature type="region of interest" description="Disordered" evidence="1">
    <location>
        <begin position="1"/>
        <end position="36"/>
    </location>
</feature>
<dbReference type="EMBL" id="JAFFHB010000002">
    <property type="protein sequence ID" value="KAK4670612.1"/>
    <property type="molecule type" value="Genomic_DNA"/>
</dbReference>
<evidence type="ECO:0000313" key="2">
    <source>
        <dbReference type="EMBL" id="KAK4670612.1"/>
    </source>
</evidence>
<organism evidence="2 3">
    <name type="scientific">Podospora pseudopauciseta</name>
    <dbReference type="NCBI Taxonomy" id="2093780"/>
    <lineage>
        <taxon>Eukaryota</taxon>
        <taxon>Fungi</taxon>
        <taxon>Dikarya</taxon>
        <taxon>Ascomycota</taxon>
        <taxon>Pezizomycotina</taxon>
        <taxon>Sordariomycetes</taxon>
        <taxon>Sordariomycetidae</taxon>
        <taxon>Sordariales</taxon>
        <taxon>Podosporaceae</taxon>
        <taxon>Podospora</taxon>
    </lineage>
</organism>
<dbReference type="Proteomes" id="UP001326199">
    <property type="component" value="Unassembled WGS sequence"/>
</dbReference>
<proteinExistence type="predicted"/>
<comment type="caution">
    <text evidence="2">The sequence shown here is derived from an EMBL/GenBank/DDBJ whole genome shotgun (WGS) entry which is preliminary data.</text>
</comment>
<dbReference type="RefSeq" id="XP_062769282.1">
    <property type="nucleotide sequence ID" value="XM_062905668.1"/>
</dbReference>
<accession>A0ABR0HRV8</accession>
<reference evidence="2 3" key="1">
    <citation type="journal article" date="2023" name="bioRxiv">
        <title>High-quality genome assemblies of four members of thePodospora anserinaspecies complex.</title>
        <authorList>
            <person name="Ament-Velasquez S.L."/>
            <person name="Vogan A.A."/>
            <person name="Wallerman O."/>
            <person name="Hartmann F."/>
            <person name="Gautier V."/>
            <person name="Silar P."/>
            <person name="Giraud T."/>
            <person name="Johannesson H."/>
        </authorList>
    </citation>
    <scope>NUCLEOTIDE SEQUENCE [LARGE SCALE GENOMIC DNA]</scope>
    <source>
        <strain evidence="2 3">CBS 411.78</strain>
    </source>
</reference>
<sequence length="87" mass="9306">MAGWERERASIGMPLQKSSSSAGVMGDGGDSGGMVEKVGGIWRRRTVFLSNRRESLVGHGSPNAWGGELDSGFHGSGKYRLSVPKER</sequence>
<name>A0ABR0HRV8_9PEZI</name>